<dbReference type="AlphaFoldDB" id="A0A2G6E6P0"/>
<dbReference type="EMBL" id="PDPS01000025">
    <property type="protein sequence ID" value="PID57705.1"/>
    <property type="molecule type" value="Genomic_DNA"/>
</dbReference>
<accession>A0A2G6E6P0</accession>
<name>A0A2G6E6P0_9BACT</name>
<comment type="caution">
    <text evidence="1">The sequence shown here is derived from an EMBL/GenBank/DDBJ whole genome shotgun (WGS) entry which is preliminary data.</text>
</comment>
<dbReference type="Proteomes" id="UP000229740">
    <property type="component" value="Unassembled WGS sequence"/>
</dbReference>
<evidence type="ECO:0000313" key="1">
    <source>
        <dbReference type="EMBL" id="PID57705.1"/>
    </source>
</evidence>
<proteinExistence type="predicted"/>
<gene>
    <name evidence="1" type="ORF">CSB45_05585</name>
</gene>
<reference evidence="1 2" key="1">
    <citation type="submission" date="2017-10" db="EMBL/GenBank/DDBJ databases">
        <title>Novel microbial diversity and functional potential in the marine mammal oral microbiome.</title>
        <authorList>
            <person name="Dudek N.K."/>
            <person name="Sun C.L."/>
            <person name="Burstein D."/>
            <person name="Kantor R.S."/>
            <person name="Aliaga Goltsman D.S."/>
            <person name="Bik E.M."/>
            <person name="Thomas B.C."/>
            <person name="Banfield J.F."/>
            <person name="Relman D.A."/>
        </authorList>
    </citation>
    <scope>NUCLEOTIDE SEQUENCE [LARGE SCALE GENOMIC DNA]</scope>
    <source>
        <strain evidence="1">DOLZORAL124_49_17</strain>
    </source>
</reference>
<sequence>MNAVLIKILCDESQPVIGEVVFAQWNGGFLRLYRALSRLSARGYPIPGRSFERAEKLGTILAGEVLKILERIDLKADVVVAAKRKLLSLTLKALPTLDGELFVEIGLNIKAKSPFAQTCLVGYANG</sequence>
<evidence type="ECO:0000313" key="2">
    <source>
        <dbReference type="Proteomes" id="UP000229740"/>
    </source>
</evidence>
<organism evidence="1 2">
    <name type="scientific">candidate division KSB3 bacterium</name>
    <dbReference type="NCBI Taxonomy" id="2044937"/>
    <lineage>
        <taxon>Bacteria</taxon>
        <taxon>candidate division KSB3</taxon>
    </lineage>
</organism>
<protein>
    <submittedName>
        <fullName evidence="1">Uncharacterized protein</fullName>
    </submittedName>
</protein>